<sequence>MSIRRAAVALSVTLALAATAAPADAGPAKPDRRRLDSVTITTVGWGHGKGLSQYGARARAEAGQSWREIVRHYYPGTKWGTAGGKIRIQLTDDTSRDVVVRARAGLRLRSLGVGRTWRLPAKIRGKHVQAWRIQPAGHRSKVSFKTRTWHHWRTARGDAEFSAGGQPIVLKIPGGRATYRGALRSTSVNDSGSKRNTVNVLPIDSYLRGVVPREVFPSWPAHALRSQAVAARTYAAFERRDNRHRPYDLCDTDACQVYGGVADETPQTDRAITATRRKVVSLQGRPIFAQFSASNGGWSIDGGYPYLRAEEDPFDTGVLGEDPKATTFTASDITRNWPGMGDLVSIAVTARDGRGPYGGRALEVTVTGTGGTHTVSGDDFRSWMGLRSTLFEIT</sequence>
<accession>A0A7W4VUG8</accession>
<dbReference type="Proteomes" id="UP000589626">
    <property type="component" value="Unassembled WGS sequence"/>
</dbReference>
<dbReference type="AlphaFoldDB" id="A0A7W4VUG8"/>
<dbReference type="RefSeq" id="WP_183591463.1">
    <property type="nucleotide sequence ID" value="NZ_JACHWR010000001.1"/>
</dbReference>
<comment type="caution">
    <text evidence="3">The sequence shown here is derived from an EMBL/GenBank/DDBJ whole genome shotgun (WGS) entry which is preliminary data.</text>
</comment>
<dbReference type="GO" id="GO:0030288">
    <property type="term" value="C:outer membrane-bounded periplasmic space"/>
    <property type="evidence" value="ECO:0007669"/>
    <property type="project" value="TreeGrafter"/>
</dbReference>
<dbReference type="NCBIfam" id="TIGR02669">
    <property type="entry name" value="SpoIID_LytB"/>
    <property type="match status" value="1"/>
</dbReference>
<organism evidence="3 4">
    <name type="scientific">Nocardioides soli</name>
    <dbReference type="NCBI Taxonomy" id="1036020"/>
    <lineage>
        <taxon>Bacteria</taxon>
        <taxon>Bacillati</taxon>
        <taxon>Actinomycetota</taxon>
        <taxon>Actinomycetes</taxon>
        <taxon>Propionibacteriales</taxon>
        <taxon>Nocardioidaceae</taxon>
        <taxon>Nocardioides</taxon>
    </lineage>
</organism>
<proteinExistence type="predicted"/>
<dbReference type="InterPro" id="IPR013486">
    <property type="entry name" value="SpoIID/LytB"/>
</dbReference>
<gene>
    <name evidence="3" type="ORF">FHU40_001380</name>
</gene>
<feature type="domain" description="Sporulation stage II protein D amidase enhancer LytB N-terminal" evidence="2">
    <location>
        <begin position="193"/>
        <end position="280"/>
    </location>
</feature>
<keyword evidence="1" id="KW-0732">Signal</keyword>
<dbReference type="Pfam" id="PF08486">
    <property type="entry name" value="SpoIID"/>
    <property type="match status" value="1"/>
</dbReference>
<feature type="signal peptide" evidence="1">
    <location>
        <begin position="1"/>
        <end position="20"/>
    </location>
</feature>
<evidence type="ECO:0000256" key="1">
    <source>
        <dbReference type="SAM" id="SignalP"/>
    </source>
</evidence>
<dbReference type="GO" id="GO:0030435">
    <property type="term" value="P:sporulation resulting in formation of a cellular spore"/>
    <property type="evidence" value="ECO:0007669"/>
    <property type="project" value="InterPro"/>
</dbReference>
<evidence type="ECO:0000259" key="2">
    <source>
        <dbReference type="Pfam" id="PF08486"/>
    </source>
</evidence>
<feature type="chain" id="PRO_5039709151" evidence="1">
    <location>
        <begin position="21"/>
        <end position="394"/>
    </location>
</feature>
<dbReference type="EMBL" id="JACHWR010000001">
    <property type="protein sequence ID" value="MBB3041579.1"/>
    <property type="molecule type" value="Genomic_DNA"/>
</dbReference>
<dbReference type="InterPro" id="IPR013693">
    <property type="entry name" value="SpoIID/LytB_N"/>
</dbReference>
<evidence type="ECO:0000313" key="4">
    <source>
        <dbReference type="Proteomes" id="UP000589626"/>
    </source>
</evidence>
<keyword evidence="4" id="KW-1185">Reference proteome</keyword>
<reference evidence="3 4" key="1">
    <citation type="submission" date="2020-08" db="EMBL/GenBank/DDBJ databases">
        <title>Sequencing the genomes of 1000 actinobacteria strains.</title>
        <authorList>
            <person name="Klenk H.-P."/>
        </authorList>
    </citation>
    <scope>NUCLEOTIDE SEQUENCE [LARGE SCALE GENOMIC DNA]</scope>
    <source>
        <strain evidence="3 4">DSM 105498</strain>
    </source>
</reference>
<protein>
    <submittedName>
        <fullName evidence="3">SpoIID/LytB domain protein</fullName>
    </submittedName>
</protein>
<dbReference type="InterPro" id="IPR051922">
    <property type="entry name" value="Bact_Sporulation_Assoc"/>
</dbReference>
<dbReference type="PANTHER" id="PTHR30032">
    <property type="entry name" value="N-ACETYLMURAMOYL-L-ALANINE AMIDASE-RELATED"/>
    <property type="match status" value="1"/>
</dbReference>
<dbReference type="PANTHER" id="PTHR30032:SF4">
    <property type="entry name" value="AMIDASE ENHANCER"/>
    <property type="match status" value="1"/>
</dbReference>
<name>A0A7W4VUG8_9ACTN</name>
<evidence type="ECO:0000313" key="3">
    <source>
        <dbReference type="EMBL" id="MBB3041579.1"/>
    </source>
</evidence>